<dbReference type="Proteomes" id="UP000219338">
    <property type="component" value="Unassembled WGS sequence"/>
</dbReference>
<reference evidence="3" key="1">
    <citation type="journal article" date="2017" name="Nat. Ecol. Evol.">
        <title>Genome expansion and lineage-specific genetic innovations in the forest pathogenic fungi Armillaria.</title>
        <authorList>
            <person name="Sipos G."/>
            <person name="Prasanna A.N."/>
            <person name="Walter M.C."/>
            <person name="O'Connor E."/>
            <person name="Balint B."/>
            <person name="Krizsan K."/>
            <person name="Kiss B."/>
            <person name="Hess J."/>
            <person name="Varga T."/>
            <person name="Slot J."/>
            <person name="Riley R."/>
            <person name="Boka B."/>
            <person name="Rigling D."/>
            <person name="Barry K."/>
            <person name="Lee J."/>
            <person name="Mihaltcheva S."/>
            <person name="LaButti K."/>
            <person name="Lipzen A."/>
            <person name="Waldron R."/>
            <person name="Moloney N.M."/>
            <person name="Sperisen C."/>
            <person name="Kredics L."/>
            <person name="Vagvoelgyi C."/>
            <person name="Patrignani A."/>
            <person name="Fitzpatrick D."/>
            <person name="Nagy I."/>
            <person name="Doyle S."/>
            <person name="Anderson J.B."/>
            <person name="Grigoriev I.V."/>
            <person name="Gueldener U."/>
            <person name="Muensterkoetter M."/>
            <person name="Nagy L.G."/>
        </authorList>
    </citation>
    <scope>NUCLEOTIDE SEQUENCE [LARGE SCALE GENOMIC DNA]</scope>
    <source>
        <strain evidence="3">C18/9</strain>
    </source>
</reference>
<organism evidence="2 3">
    <name type="scientific">Armillaria ostoyae</name>
    <name type="common">Armillaria root rot fungus</name>
    <dbReference type="NCBI Taxonomy" id="47428"/>
    <lineage>
        <taxon>Eukaryota</taxon>
        <taxon>Fungi</taxon>
        <taxon>Dikarya</taxon>
        <taxon>Basidiomycota</taxon>
        <taxon>Agaricomycotina</taxon>
        <taxon>Agaricomycetes</taxon>
        <taxon>Agaricomycetidae</taxon>
        <taxon>Agaricales</taxon>
        <taxon>Marasmiineae</taxon>
        <taxon>Physalacriaceae</taxon>
        <taxon>Armillaria</taxon>
    </lineage>
</organism>
<accession>A0A284R6A3</accession>
<keyword evidence="3" id="KW-1185">Reference proteome</keyword>
<dbReference type="EMBL" id="FUEG01000005">
    <property type="protein sequence ID" value="SJL04247.1"/>
    <property type="molecule type" value="Genomic_DNA"/>
</dbReference>
<feature type="region of interest" description="Disordered" evidence="1">
    <location>
        <begin position="80"/>
        <end position="121"/>
    </location>
</feature>
<evidence type="ECO:0000313" key="3">
    <source>
        <dbReference type="Proteomes" id="UP000219338"/>
    </source>
</evidence>
<evidence type="ECO:0000313" key="2">
    <source>
        <dbReference type="EMBL" id="SJL04247.1"/>
    </source>
</evidence>
<feature type="region of interest" description="Disordered" evidence="1">
    <location>
        <begin position="657"/>
        <end position="692"/>
    </location>
</feature>
<gene>
    <name evidence="2" type="ORF">ARMOST_07608</name>
</gene>
<evidence type="ECO:0000256" key="1">
    <source>
        <dbReference type="SAM" id="MobiDB-lite"/>
    </source>
</evidence>
<feature type="region of interest" description="Disordered" evidence="1">
    <location>
        <begin position="1"/>
        <end position="22"/>
    </location>
</feature>
<sequence>MSKILAQLKDDLSKTDGSIEIDEDKRSKPRWTFFCKNNACAAEPPVFRFAKDLQDHDKLVHQDTTTVAVKQKSVRRSSKLTCTDDLEDAVPDEDGEGHDDDNDDDNYRPSPAPEVSGPSIVPKQAVHTALPSFLTVVNGKGRVPSLIKVSDHQYRWGNNQYKCHHDERDTGTSDEVEDYSCAVLLLLQGSFFCPLLQAIVAPVHNRLLPLQELNSFLSGHTTGKFKASLLVCNAATENVNAMSLISHIHWAFGIPTNQTEFTIKDYIVSNNIQTLKPVPGLPLPRRNVQCDTCKNWFLYEECLTRGVNHRSLQKHQIICAGGEENVNPGKKEELRYAYAQRLFLNKVIGKICVGNIQLPFIKEYKGPASQALTAIAVATPPTPALNPAVSCPDYLKTNLPFWFYYNGTGLPPAKLSQLLRTPSVAPFPPDGGAKVYIWRLETGLLFILNVVRDYLVDAERKIASCHGQCRQVLTEGTKAHFRPVSDSTLQTYAVTFSQLLIVPLRCFVRASIVESDNKAKLWERLSFGLSRECCNVLGLMWTHLATADIEGQDQEHTLSLSRDLLGQHVHQYYALILTNLINGKEKLSFLERILSLGMFNADGSACLANVLSIRCARIQRGLYSTQCHASFLGTYKATYHIPLHGDIYLRTVPVMEEPDDEDDTEDLYSEDDREDVVLEEEEEDEVDMDAEDGEDIVIPNLDVAMIGNLDFSTSYSGPASRNEALNPKIGIIE</sequence>
<protein>
    <submittedName>
        <fullName evidence="2">Uncharacterized protein</fullName>
    </submittedName>
</protein>
<proteinExistence type="predicted"/>
<dbReference type="AlphaFoldDB" id="A0A284R6A3"/>
<feature type="compositionally biased region" description="Acidic residues" evidence="1">
    <location>
        <begin position="84"/>
        <end position="104"/>
    </location>
</feature>
<name>A0A284R6A3_ARMOS</name>